<evidence type="ECO:0000313" key="2">
    <source>
        <dbReference type="Proteomes" id="UP000029224"/>
    </source>
</evidence>
<dbReference type="Proteomes" id="UP000029224">
    <property type="component" value="Unassembled WGS sequence"/>
</dbReference>
<protein>
    <submittedName>
        <fullName evidence="1">Uncharacterized protein</fullName>
    </submittedName>
</protein>
<evidence type="ECO:0000313" key="1">
    <source>
        <dbReference type="EMBL" id="GAL35885.1"/>
    </source>
</evidence>
<sequence length="39" mass="4209">MPPSLGQKFSSLLPMVPLTTALKQKERSNGLETLIGIVI</sequence>
<name>A0A090T7D2_9VIBR</name>
<proteinExistence type="predicted"/>
<reference evidence="1 2" key="1">
    <citation type="submission" date="2014-09" db="EMBL/GenBank/DDBJ databases">
        <title>Vibrio maritimus JCM 19240. (C210) whole genome shotgun sequence.</title>
        <authorList>
            <person name="Sawabe T."/>
            <person name="Meirelles P."/>
            <person name="Nakanishi M."/>
            <person name="Sayaka M."/>
            <person name="Hattori M."/>
            <person name="Ohkuma M."/>
        </authorList>
    </citation>
    <scope>NUCLEOTIDE SEQUENCE [LARGE SCALE GENOMIC DNA]</scope>
    <source>
        <strain evidence="1 2">JCM 19240</strain>
    </source>
</reference>
<dbReference type="EMBL" id="BBMT01000008">
    <property type="protein sequence ID" value="GAL35885.1"/>
    <property type="molecule type" value="Genomic_DNA"/>
</dbReference>
<accession>A0A090T7D2</accession>
<organism evidence="1 2">
    <name type="scientific">Vibrio maritimus</name>
    <dbReference type="NCBI Taxonomy" id="990268"/>
    <lineage>
        <taxon>Bacteria</taxon>
        <taxon>Pseudomonadati</taxon>
        <taxon>Pseudomonadota</taxon>
        <taxon>Gammaproteobacteria</taxon>
        <taxon>Vibrionales</taxon>
        <taxon>Vibrionaceae</taxon>
        <taxon>Vibrio</taxon>
    </lineage>
</organism>
<comment type="caution">
    <text evidence="1">The sequence shown here is derived from an EMBL/GenBank/DDBJ whole genome shotgun (WGS) entry which is preliminary data.</text>
</comment>
<dbReference type="AlphaFoldDB" id="A0A090T7D2"/>
<gene>
    <name evidence="1" type="ORF">JCM19240_4820</name>
</gene>
<keyword evidence="2" id="KW-1185">Reference proteome</keyword>
<reference evidence="1 2" key="2">
    <citation type="submission" date="2014-09" db="EMBL/GenBank/DDBJ databases">
        <authorList>
            <consortium name="NBRP consortium"/>
            <person name="Sawabe T."/>
            <person name="Meirelles P."/>
            <person name="Nakanishi M."/>
            <person name="Sayaka M."/>
            <person name="Hattori M."/>
            <person name="Ohkuma M."/>
        </authorList>
    </citation>
    <scope>NUCLEOTIDE SEQUENCE [LARGE SCALE GENOMIC DNA]</scope>
    <source>
        <strain evidence="1 2">JCM 19240</strain>
    </source>
</reference>